<organism evidence="2">
    <name type="scientific">Sipha flava</name>
    <name type="common">yellow sugarcane aphid</name>
    <dbReference type="NCBI Taxonomy" id="143950"/>
    <lineage>
        <taxon>Eukaryota</taxon>
        <taxon>Metazoa</taxon>
        <taxon>Ecdysozoa</taxon>
        <taxon>Arthropoda</taxon>
        <taxon>Hexapoda</taxon>
        <taxon>Insecta</taxon>
        <taxon>Pterygota</taxon>
        <taxon>Neoptera</taxon>
        <taxon>Paraneoptera</taxon>
        <taxon>Hemiptera</taxon>
        <taxon>Sternorrhyncha</taxon>
        <taxon>Aphidomorpha</taxon>
        <taxon>Aphidoidea</taxon>
        <taxon>Aphididae</taxon>
        <taxon>Sipha</taxon>
    </lineage>
</organism>
<accession>A0A2S2Q6G5</accession>
<proteinExistence type="predicted"/>
<dbReference type="EMBL" id="GGMS01004116">
    <property type="protein sequence ID" value="MBY73319.1"/>
    <property type="molecule type" value="Transcribed_RNA"/>
</dbReference>
<reference evidence="4" key="2">
    <citation type="submission" date="2025-04" db="UniProtKB">
        <authorList>
            <consortium name="RefSeq"/>
        </authorList>
    </citation>
    <scope>IDENTIFICATION</scope>
    <source>
        <tissue evidence="4">Whole body</tissue>
    </source>
</reference>
<dbReference type="AlphaFoldDB" id="A0A2S2Q6G5"/>
<reference evidence="2" key="1">
    <citation type="submission" date="2018-04" db="EMBL/GenBank/DDBJ databases">
        <title>Transcriptome assembly of Sipha flava.</title>
        <authorList>
            <person name="Scully E.D."/>
            <person name="Geib S.M."/>
            <person name="Palmer N.A."/>
            <person name="Koch K."/>
            <person name="Bradshaw J."/>
            <person name="Heng-Moss T."/>
            <person name="Sarath G."/>
        </authorList>
    </citation>
    <scope>NUCLEOTIDE SEQUENCE</scope>
</reference>
<keyword evidence="1" id="KW-0732">Signal</keyword>
<keyword evidence="3" id="KW-1185">Reference proteome</keyword>
<protein>
    <submittedName>
        <fullName evidence="4">Uncharacterized protein LOC112689196</fullName>
    </submittedName>
</protein>
<evidence type="ECO:0000313" key="3">
    <source>
        <dbReference type="Proteomes" id="UP000694846"/>
    </source>
</evidence>
<dbReference type="GeneID" id="112689196"/>
<evidence type="ECO:0000313" key="4">
    <source>
        <dbReference type="RefSeq" id="XP_025418560.1"/>
    </source>
</evidence>
<evidence type="ECO:0000256" key="1">
    <source>
        <dbReference type="SAM" id="SignalP"/>
    </source>
</evidence>
<feature type="signal peptide" evidence="1">
    <location>
        <begin position="1"/>
        <end position="20"/>
    </location>
</feature>
<gene>
    <name evidence="4" type="primary">LOC112689196</name>
    <name evidence="2" type="ORF">g.20325</name>
</gene>
<name>A0A2S2Q6G5_9HEMI</name>
<dbReference type="Proteomes" id="UP000694846">
    <property type="component" value="Unplaced"/>
</dbReference>
<feature type="chain" id="PRO_5044579059" evidence="1">
    <location>
        <begin position="21"/>
        <end position="211"/>
    </location>
</feature>
<dbReference type="RefSeq" id="XP_025418560.1">
    <property type="nucleotide sequence ID" value="XM_025562775.1"/>
</dbReference>
<sequence length="211" mass="23718">MQRLVRLVVVTACVACSAEATNEAVLGRMMRTYKRLEQLAADAAYAEHVALVDDALGLLVSEHEAYRNISRRIGDEVEHEQFSAALFLSDVDSDNNKMFFRNGSCRHHAYRQYRRIHEYHNTDMQVHLTRLASLVAALDERYDAGVRLMKSAGDKIKSTLAASKELHDRNMALIPTRESEPTYPAPGQLKPNTDAFLKTMTYPEDAGPVPP</sequence>
<evidence type="ECO:0000313" key="2">
    <source>
        <dbReference type="EMBL" id="MBY73319.1"/>
    </source>
</evidence>